<proteinExistence type="predicted"/>
<dbReference type="EMBL" id="MU005577">
    <property type="protein sequence ID" value="KAF2686278.1"/>
    <property type="molecule type" value="Genomic_DNA"/>
</dbReference>
<name>A0A6G1J798_9PLEO</name>
<sequence>RNCIANHKSCREPDPHHYSLARLPKRLLDLSHGSNVVIVDVAEWVSSNVATIFELSEYCALSYRWGNGSHACVLSAPFATLLEMPLESMPQTFKDAIQVARRLGVRFLWIDALCIIQPSASGDDTDWRAEGPRMGVIYESAMFTIAA</sequence>
<dbReference type="AlphaFoldDB" id="A0A6G1J798"/>
<gene>
    <name evidence="2" type="ORF">K458DRAFT_268323</name>
</gene>
<evidence type="ECO:0000313" key="2">
    <source>
        <dbReference type="EMBL" id="KAF2686278.1"/>
    </source>
</evidence>
<dbReference type="Proteomes" id="UP000799291">
    <property type="component" value="Unassembled WGS sequence"/>
</dbReference>
<evidence type="ECO:0000259" key="1">
    <source>
        <dbReference type="Pfam" id="PF06985"/>
    </source>
</evidence>
<dbReference type="OrthoDB" id="2958217at2759"/>
<organism evidence="2 3">
    <name type="scientific">Lentithecium fluviatile CBS 122367</name>
    <dbReference type="NCBI Taxonomy" id="1168545"/>
    <lineage>
        <taxon>Eukaryota</taxon>
        <taxon>Fungi</taxon>
        <taxon>Dikarya</taxon>
        <taxon>Ascomycota</taxon>
        <taxon>Pezizomycotina</taxon>
        <taxon>Dothideomycetes</taxon>
        <taxon>Pleosporomycetidae</taxon>
        <taxon>Pleosporales</taxon>
        <taxon>Massarineae</taxon>
        <taxon>Lentitheciaceae</taxon>
        <taxon>Lentithecium</taxon>
    </lineage>
</organism>
<feature type="non-terminal residue" evidence="2">
    <location>
        <position position="147"/>
    </location>
</feature>
<evidence type="ECO:0000313" key="3">
    <source>
        <dbReference type="Proteomes" id="UP000799291"/>
    </source>
</evidence>
<feature type="non-terminal residue" evidence="2">
    <location>
        <position position="1"/>
    </location>
</feature>
<accession>A0A6G1J798</accession>
<keyword evidence="3" id="KW-1185">Reference proteome</keyword>
<feature type="domain" description="Heterokaryon incompatibility" evidence="1">
    <location>
        <begin position="58"/>
        <end position="147"/>
    </location>
</feature>
<protein>
    <submittedName>
        <fullName evidence="2">HET-domain-containing protein</fullName>
    </submittedName>
</protein>
<dbReference type="PANTHER" id="PTHR33112">
    <property type="entry name" value="DOMAIN PROTEIN, PUTATIVE-RELATED"/>
    <property type="match status" value="1"/>
</dbReference>
<dbReference type="PANTHER" id="PTHR33112:SF16">
    <property type="entry name" value="HETEROKARYON INCOMPATIBILITY DOMAIN-CONTAINING PROTEIN"/>
    <property type="match status" value="1"/>
</dbReference>
<reference evidence="2" key="1">
    <citation type="journal article" date="2020" name="Stud. Mycol.">
        <title>101 Dothideomycetes genomes: a test case for predicting lifestyles and emergence of pathogens.</title>
        <authorList>
            <person name="Haridas S."/>
            <person name="Albert R."/>
            <person name="Binder M."/>
            <person name="Bloem J."/>
            <person name="Labutti K."/>
            <person name="Salamov A."/>
            <person name="Andreopoulos B."/>
            <person name="Baker S."/>
            <person name="Barry K."/>
            <person name="Bills G."/>
            <person name="Bluhm B."/>
            <person name="Cannon C."/>
            <person name="Castanera R."/>
            <person name="Culley D."/>
            <person name="Daum C."/>
            <person name="Ezra D."/>
            <person name="Gonzalez J."/>
            <person name="Henrissat B."/>
            <person name="Kuo A."/>
            <person name="Liang C."/>
            <person name="Lipzen A."/>
            <person name="Lutzoni F."/>
            <person name="Magnuson J."/>
            <person name="Mondo S."/>
            <person name="Nolan M."/>
            <person name="Ohm R."/>
            <person name="Pangilinan J."/>
            <person name="Park H.-J."/>
            <person name="Ramirez L."/>
            <person name="Alfaro M."/>
            <person name="Sun H."/>
            <person name="Tritt A."/>
            <person name="Yoshinaga Y."/>
            <person name="Zwiers L.-H."/>
            <person name="Turgeon B."/>
            <person name="Goodwin S."/>
            <person name="Spatafora J."/>
            <person name="Crous P."/>
            <person name="Grigoriev I."/>
        </authorList>
    </citation>
    <scope>NUCLEOTIDE SEQUENCE</scope>
    <source>
        <strain evidence="2">CBS 122367</strain>
    </source>
</reference>
<dbReference type="Pfam" id="PF06985">
    <property type="entry name" value="HET"/>
    <property type="match status" value="1"/>
</dbReference>
<dbReference type="InterPro" id="IPR010730">
    <property type="entry name" value="HET"/>
</dbReference>